<keyword evidence="1" id="KW-0238">DNA-binding</keyword>
<dbReference type="STRING" id="33935.ADM90_13285"/>
<dbReference type="Pfam" id="PF01381">
    <property type="entry name" value="HTH_3"/>
    <property type="match status" value="1"/>
</dbReference>
<dbReference type="InterPro" id="IPR001387">
    <property type="entry name" value="Cro/C1-type_HTH"/>
</dbReference>
<organism evidence="3 4">
    <name type="scientific">Lysinibacillus macroides</name>
    <dbReference type="NCBI Taxonomy" id="33935"/>
    <lineage>
        <taxon>Bacteria</taxon>
        <taxon>Bacillati</taxon>
        <taxon>Bacillota</taxon>
        <taxon>Bacilli</taxon>
        <taxon>Bacillales</taxon>
        <taxon>Bacillaceae</taxon>
        <taxon>Lysinibacillus</taxon>
    </lineage>
</organism>
<gene>
    <name evidence="3" type="ORF">ADM90_13285</name>
</gene>
<dbReference type="PANTHER" id="PTHR46797">
    <property type="entry name" value="HTH-TYPE TRANSCRIPTIONAL REGULATOR"/>
    <property type="match status" value="1"/>
</dbReference>
<dbReference type="OrthoDB" id="34624at2"/>
<evidence type="ECO:0000256" key="1">
    <source>
        <dbReference type="ARBA" id="ARBA00023125"/>
    </source>
</evidence>
<dbReference type="SUPFAM" id="SSF47413">
    <property type="entry name" value="lambda repressor-like DNA-binding domains"/>
    <property type="match status" value="1"/>
</dbReference>
<dbReference type="SMART" id="SM00530">
    <property type="entry name" value="HTH_XRE"/>
    <property type="match status" value="1"/>
</dbReference>
<dbReference type="PROSITE" id="PS50943">
    <property type="entry name" value="HTH_CROC1"/>
    <property type="match status" value="1"/>
</dbReference>
<dbReference type="InterPro" id="IPR010982">
    <property type="entry name" value="Lambda_DNA-bd_dom_sf"/>
</dbReference>
<dbReference type="PATRIC" id="fig|33935.3.peg.3505"/>
<feature type="domain" description="HTH cro/C1-type" evidence="2">
    <location>
        <begin position="10"/>
        <end position="64"/>
    </location>
</feature>
<dbReference type="PANTHER" id="PTHR46797:SF1">
    <property type="entry name" value="METHYLPHOSPHONATE SYNTHASE"/>
    <property type="match status" value="1"/>
</dbReference>
<protein>
    <submittedName>
        <fullName evidence="3">XRE family transcriptional regulator</fullName>
    </submittedName>
</protein>
<dbReference type="CDD" id="cd00093">
    <property type="entry name" value="HTH_XRE"/>
    <property type="match status" value="1"/>
</dbReference>
<evidence type="ECO:0000313" key="4">
    <source>
        <dbReference type="Proteomes" id="UP000037977"/>
    </source>
</evidence>
<dbReference type="GO" id="GO:0003677">
    <property type="term" value="F:DNA binding"/>
    <property type="evidence" value="ECO:0007669"/>
    <property type="project" value="UniProtKB-KW"/>
</dbReference>
<dbReference type="InterPro" id="IPR050807">
    <property type="entry name" value="TransReg_Diox_bact_type"/>
</dbReference>
<dbReference type="GO" id="GO:0005829">
    <property type="term" value="C:cytosol"/>
    <property type="evidence" value="ECO:0007669"/>
    <property type="project" value="TreeGrafter"/>
</dbReference>
<proteinExistence type="predicted"/>
<reference evidence="3 4" key="1">
    <citation type="submission" date="2015-07" db="EMBL/GenBank/DDBJ databases">
        <title>Genome sequencing project for genomic taxonomy and phylogenomics of Bacillus-like bacteria.</title>
        <authorList>
            <person name="Liu B."/>
            <person name="Wang J."/>
            <person name="Zhu Y."/>
            <person name="Liu G."/>
            <person name="Chen Q."/>
            <person name="Chen Z."/>
            <person name="Che J."/>
            <person name="Ge C."/>
            <person name="Shi H."/>
            <person name="Pan Z."/>
            <person name="Liu X."/>
        </authorList>
    </citation>
    <scope>NUCLEOTIDE SEQUENCE [LARGE SCALE GENOMIC DNA]</scope>
    <source>
        <strain evidence="3 4">DSM 54</strain>
    </source>
</reference>
<dbReference type="EMBL" id="LGCI01000008">
    <property type="protein sequence ID" value="KOY81878.1"/>
    <property type="molecule type" value="Genomic_DNA"/>
</dbReference>
<comment type="caution">
    <text evidence="3">The sequence shown here is derived from an EMBL/GenBank/DDBJ whole genome shotgun (WGS) entry which is preliminary data.</text>
</comment>
<evidence type="ECO:0000313" key="3">
    <source>
        <dbReference type="EMBL" id="KOY81878.1"/>
    </source>
</evidence>
<dbReference type="AlphaFoldDB" id="A0A0M9DI23"/>
<evidence type="ECO:0000259" key="2">
    <source>
        <dbReference type="PROSITE" id="PS50943"/>
    </source>
</evidence>
<dbReference type="RefSeq" id="WP_053995448.1">
    <property type="nucleotide sequence ID" value="NZ_CP065643.1"/>
</dbReference>
<keyword evidence="4" id="KW-1185">Reference proteome</keyword>
<dbReference type="GO" id="GO:0003700">
    <property type="term" value="F:DNA-binding transcription factor activity"/>
    <property type="evidence" value="ECO:0007669"/>
    <property type="project" value="TreeGrafter"/>
</dbReference>
<sequence>MNLLQVGRLIRTFRKEHSYTMVDFAKIVNISQPSLSRIEGGNQEVTFTQLERICDEFGISMSEFFQNIEERNAILAIEEGEKTGIDIEEELNEELNKIISTLSTEQKKGLYTLLLPYMKE</sequence>
<dbReference type="Gene3D" id="1.10.260.40">
    <property type="entry name" value="lambda repressor-like DNA-binding domains"/>
    <property type="match status" value="1"/>
</dbReference>
<accession>A0A0M9DI23</accession>
<name>A0A0M9DI23_9BACI</name>
<dbReference type="Proteomes" id="UP000037977">
    <property type="component" value="Unassembled WGS sequence"/>
</dbReference>